<dbReference type="Proteomes" id="UP000235371">
    <property type="component" value="Unassembled WGS sequence"/>
</dbReference>
<dbReference type="InParanoid" id="A0A2J6TIH4"/>
<evidence type="ECO:0000259" key="1">
    <source>
        <dbReference type="Pfam" id="PF20150"/>
    </source>
</evidence>
<evidence type="ECO:0000313" key="3">
    <source>
        <dbReference type="Proteomes" id="UP000235371"/>
    </source>
</evidence>
<dbReference type="OrthoDB" id="3459168at2759"/>
<name>A0A2J6TIH4_9HELO</name>
<dbReference type="RefSeq" id="XP_024739724.1">
    <property type="nucleotide sequence ID" value="XM_024879830.1"/>
</dbReference>
<gene>
    <name evidence="2" type="ORF">K444DRAFT_610840</name>
</gene>
<keyword evidence="3" id="KW-1185">Reference proteome</keyword>
<dbReference type="EMBL" id="KZ613783">
    <property type="protein sequence ID" value="PMD62820.1"/>
    <property type="molecule type" value="Genomic_DNA"/>
</dbReference>
<protein>
    <recommendedName>
        <fullName evidence="1">2EXR domain-containing protein</fullName>
    </recommendedName>
</protein>
<dbReference type="InterPro" id="IPR045518">
    <property type="entry name" value="2EXR"/>
</dbReference>
<dbReference type="PANTHER" id="PTHR35910:SF6">
    <property type="entry name" value="2EXR DOMAIN-CONTAINING PROTEIN"/>
    <property type="match status" value="1"/>
</dbReference>
<sequence>MSEIRLVYFMYHHYQHCFLSKKPLISPPATESFTLFPLLPQELRLQIWDAVAEEPNTVELSCTPTASYLPDGRWFSHTKPPIIFRICSESRAVAMAHYEVLTFSPDVVGIPCKTELYINFAVDTLWVCSDMHIKWARMLLSKNDQLKEKLKFLAVNEKLWKDLNQTDLTPGHSGGVLPWLPPTTAVACELKALEDVKFHS</sequence>
<dbReference type="Pfam" id="PF20150">
    <property type="entry name" value="2EXR"/>
    <property type="match status" value="1"/>
</dbReference>
<dbReference type="GeneID" id="36587907"/>
<feature type="domain" description="2EXR" evidence="1">
    <location>
        <begin position="33"/>
        <end position="125"/>
    </location>
</feature>
<proteinExistence type="predicted"/>
<accession>A0A2J6TIH4</accession>
<dbReference type="PANTHER" id="PTHR35910">
    <property type="entry name" value="2EXR DOMAIN-CONTAINING PROTEIN"/>
    <property type="match status" value="1"/>
</dbReference>
<organism evidence="2 3">
    <name type="scientific">Hyaloscypha bicolor E</name>
    <dbReference type="NCBI Taxonomy" id="1095630"/>
    <lineage>
        <taxon>Eukaryota</taxon>
        <taxon>Fungi</taxon>
        <taxon>Dikarya</taxon>
        <taxon>Ascomycota</taxon>
        <taxon>Pezizomycotina</taxon>
        <taxon>Leotiomycetes</taxon>
        <taxon>Helotiales</taxon>
        <taxon>Hyaloscyphaceae</taxon>
        <taxon>Hyaloscypha</taxon>
        <taxon>Hyaloscypha bicolor</taxon>
    </lineage>
</organism>
<dbReference type="AlphaFoldDB" id="A0A2J6TIH4"/>
<evidence type="ECO:0000313" key="2">
    <source>
        <dbReference type="EMBL" id="PMD62820.1"/>
    </source>
</evidence>
<reference evidence="2 3" key="1">
    <citation type="submission" date="2016-04" db="EMBL/GenBank/DDBJ databases">
        <title>A degradative enzymes factory behind the ericoid mycorrhizal symbiosis.</title>
        <authorList>
            <consortium name="DOE Joint Genome Institute"/>
            <person name="Martino E."/>
            <person name="Morin E."/>
            <person name="Grelet G."/>
            <person name="Kuo A."/>
            <person name="Kohler A."/>
            <person name="Daghino S."/>
            <person name="Barry K."/>
            <person name="Choi C."/>
            <person name="Cichocki N."/>
            <person name="Clum A."/>
            <person name="Copeland A."/>
            <person name="Hainaut M."/>
            <person name="Haridas S."/>
            <person name="Labutti K."/>
            <person name="Lindquist E."/>
            <person name="Lipzen A."/>
            <person name="Khouja H.-R."/>
            <person name="Murat C."/>
            <person name="Ohm R."/>
            <person name="Olson A."/>
            <person name="Spatafora J."/>
            <person name="Veneault-Fourrey C."/>
            <person name="Henrissat B."/>
            <person name="Grigoriev I."/>
            <person name="Martin F."/>
            <person name="Perotto S."/>
        </authorList>
    </citation>
    <scope>NUCLEOTIDE SEQUENCE [LARGE SCALE GENOMIC DNA]</scope>
    <source>
        <strain evidence="2 3">E</strain>
    </source>
</reference>